<keyword evidence="7 9" id="KW-0906">Nuclear pore complex</keyword>
<protein>
    <recommendedName>
        <fullName evidence="9">Nuclear pore complex protein Nup85</fullName>
    </recommendedName>
</protein>
<keyword evidence="10" id="KW-1185">Reference proteome</keyword>
<dbReference type="InterPro" id="IPR011502">
    <property type="entry name" value="Nucleoporin_Nup85"/>
</dbReference>
<dbReference type="GeneID" id="106475341"/>
<evidence type="ECO:0000256" key="6">
    <source>
        <dbReference type="ARBA" id="ARBA00023010"/>
    </source>
</evidence>
<keyword evidence="5 9" id="KW-0653">Protein transport</keyword>
<keyword evidence="3 9" id="KW-0813">Transport</keyword>
<comment type="function">
    <text evidence="9">Functions as a component of the nuclear pore complex (NPC).</text>
</comment>
<dbReference type="RefSeq" id="XP_013791483.2">
    <property type="nucleotide sequence ID" value="XM_013936029.2"/>
</dbReference>
<dbReference type="Pfam" id="PF07575">
    <property type="entry name" value="Nucleopor_Nup85"/>
    <property type="match status" value="1"/>
</dbReference>
<evidence type="ECO:0000256" key="1">
    <source>
        <dbReference type="ARBA" id="ARBA00004567"/>
    </source>
</evidence>
<comment type="similarity">
    <text evidence="2 9">Belongs to the nucleoporin Nup85 family.</text>
</comment>
<organism evidence="10 11">
    <name type="scientific">Limulus polyphemus</name>
    <name type="common">Atlantic horseshoe crab</name>
    <dbReference type="NCBI Taxonomy" id="6850"/>
    <lineage>
        <taxon>Eukaryota</taxon>
        <taxon>Metazoa</taxon>
        <taxon>Ecdysozoa</taxon>
        <taxon>Arthropoda</taxon>
        <taxon>Chelicerata</taxon>
        <taxon>Merostomata</taxon>
        <taxon>Xiphosura</taxon>
        <taxon>Limulidae</taxon>
        <taxon>Limulus</taxon>
    </lineage>
</organism>
<evidence type="ECO:0000256" key="3">
    <source>
        <dbReference type="ARBA" id="ARBA00022448"/>
    </source>
</evidence>
<keyword evidence="6 9" id="KW-0811">Translocation</keyword>
<evidence type="ECO:0000256" key="2">
    <source>
        <dbReference type="ARBA" id="ARBA00005573"/>
    </source>
</evidence>
<reference evidence="11" key="1">
    <citation type="submission" date="2025-08" db="UniProtKB">
        <authorList>
            <consortium name="RefSeq"/>
        </authorList>
    </citation>
    <scope>IDENTIFICATION</scope>
    <source>
        <tissue evidence="11">Muscle</tissue>
    </source>
</reference>
<evidence type="ECO:0000256" key="5">
    <source>
        <dbReference type="ARBA" id="ARBA00022927"/>
    </source>
</evidence>
<gene>
    <name evidence="11" type="primary">LOC106475341</name>
</gene>
<evidence type="ECO:0000256" key="7">
    <source>
        <dbReference type="ARBA" id="ARBA00023132"/>
    </source>
</evidence>
<evidence type="ECO:0000313" key="11">
    <source>
        <dbReference type="RefSeq" id="XP_013791483.2"/>
    </source>
</evidence>
<proteinExistence type="inferred from homology"/>
<evidence type="ECO:0000313" key="10">
    <source>
        <dbReference type="Proteomes" id="UP000694941"/>
    </source>
</evidence>
<keyword evidence="4 9" id="KW-0509">mRNA transport</keyword>
<dbReference type="PANTHER" id="PTHR13373">
    <property type="entry name" value="FROUNT PROTEIN-RELATED"/>
    <property type="match status" value="1"/>
</dbReference>
<comment type="subunit">
    <text evidence="9">Component of the nuclear pore complex (NPC).</text>
</comment>
<dbReference type="Proteomes" id="UP000694941">
    <property type="component" value="Unplaced"/>
</dbReference>
<evidence type="ECO:0000256" key="8">
    <source>
        <dbReference type="ARBA" id="ARBA00023242"/>
    </source>
</evidence>
<accession>A0ABM1BZ91</accession>
<keyword evidence="9" id="KW-0472">Membrane</keyword>
<comment type="subcellular location">
    <subcellularLocation>
        <location evidence="1 9">Nucleus</location>
        <location evidence="1 9">Nuclear pore complex</location>
    </subcellularLocation>
</comment>
<name>A0ABM1BZ91_LIMPO</name>
<evidence type="ECO:0000256" key="4">
    <source>
        <dbReference type="ARBA" id="ARBA00022816"/>
    </source>
</evidence>
<sequence length="374" mass="43772">MSVADRPSKFSPCSPKIHQIKWDTSLQNPATRKLVNESHAIFLTLQKIATEVKDNALKEQLVKISRRYRSVLSACVENLQNDADSAHDGEIKNEYILQSELFYKLELIWNLCEILFIDIKPGGVILCQLLEWIRLHFTEGDRKMEVVLEQENPWEQQEAWDAVFCFVFQGRTEDARKLLQTHPNSSRDDFSSMDELLRKMPFYQSVTTCSLTEFKLRWHHWQDECVRRLQDGEFAAVDGLEATCKILCGDWEMFQELSELCETWYHLMVSRLLYTDPTVKAHDLFSIAQECTTMFDSVNQMTHLDNTLLAAMEFDLQQVIRECGLYLDSWWFVAHLTDLLHHGGQLDLQQLSYSKNLREFQLIDYASSLMTHQR</sequence>
<keyword evidence="8 9" id="KW-0539">Nucleus</keyword>
<evidence type="ECO:0000256" key="9">
    <source>
        <dbReference type="RuleBase" id="RU365073"/>
    </source>
</evidence>
<dbReference type="PANTHER" id="PTHR13373:SF21">
    <property type="entry name" value="NUCLEAR PORE COMPLEX PROTEIN NUP85"/>
    <property type="match status" value="1"/>
</dbReference>